<comment type="caution">
    <text evidence="2">The sequence shown here is derived from an EMBL/GenBank/DDBJ whole genome shotgun (WGS) entry which is preliminary data.</text>
</comment>
<dbReference type="OrthoDB" id="4473921at2759"/>
<dbReference type="VEuPathDB" id="FungiDB:M747DRAFT_301990"/>
<sequence length="115" mass="12628">MLEAVRLLDVYGYKTVPQGKQNSQDWVLGASGALERANLAPTGTAGYWQDQTGKGLIGIGKQLIEDGRPWVRQLIMEPARESPVDTKFGNAEKSRSTGRRNLENYAHLMGGAIKK</sequence>
<name>A0A100IT70_ASPNG</name>
<dbReference type="EMBL" id="BCMY01000023">
    <property type="protein sequence ID" value="GAQ46890.1"/>
    <property type="molecule type" value="Genomic_DNA"/>
</dbReference>
<evidence type="ECO:0000313" key="2">
    <source>
        <dbReference type="EMBL" id="GAQ46890.1"/>
    </source>
</evidence>
<feature type="region of interest" description="Disordered" evidence="1">
    <location>
        <begin position="81"/>
        <end position="100"/>
    </location>
</feature>
<proteinExistence type="predicted"/>
<gene>
    <name evidence="2" type="ORF">ABL_09551</name>
</gene>
<accession>A0A100IT70</accession>
<dbReference type="OMA" id="AKYWERN"/>
<dbReference type="Proteomes" id="UP000068243">
    <property type="component" value="Unassembled WGS sequence"/>
</dbReference>
<reference evidence="3" key="1">
    <citation type="journal article" date="2016" name="Genome Announc.">
        <title>Draft genome sequence of Aspergillus niger strain An76.</title>
        <authorList>
            <person name="Gong W."/>
            <person name="Cheng Z."/>
            <person name="Zhang H."/>
            <person name="Liu L."/>
            <person name="Gao P."/>
            <person name="Wang L."/>
        </authorList>
    </citation>
    <scope>NUCLEOTIDE SEQUENCE [LARGE SCALE GENOMIC DNA]</scope>
    <source>
        <strain evidence="3">An76</strain>
    </source>
</reference>
<dbReference type="AlphaFoldDB" id="A0A100IT70"/>
<dbReference type="VEuPathDB" id="FungiDB:An13g01550"/>
<evidence type="ECO:0000313" key="3">
    <source>
        <dbReference type="Proteomes" id="UP000068243"/>
    </source>
</evidence>
<protein>
    <submittedName>
        <fullName evidence="2">Unnamed protein product</fullName>
    </submittedName>
</protein>
<evidence type="ECO:0000256" key="1">
    <source>
        <dbReference type="SAM" id="MobiDB-lite"/>
    </source>
</evidence>
<organism evidence="2 3">
    <name type="scientific">Aspergillus niger</name>
    <dbReference type="NCBI Taxonomy" id="5061"/>
    <lineage>
        <taxon>Eukaryota</taxon>
        <taxon>Fungi</taxon>
        <taxon>Dikarya</taxon>
        <taxon>Ascomycota</taxon>
        <taxon>Pezizomycotina</taxon>
        <taxon>Eurotiomycetes</taxon>
        <taxon>Eurotiomycetidae</taxon>
        <taxon>Eurotiales</taxon>
        <taxon>Aspergillaceae</taxon>
        <taxon>Aspergillus</taxon>
        <taxon>Aspergillus subgen. Circumdati</taxon>
    </lineage>
</organism>
<feature type="compositionally biased region" description="Basic and acidic residues" evidence="1">
    <location>
        <begin position="81"/>
        <end position="95"/>
    </location>
</feature>